<keyword evidence="2" id="KW-1185">Reference proteome</keyword>
<dbReference type="Proteomes" id="UP000037931">
    <property type="component" value="Unassembled WGS sequence"/>
</dbReference>
<dbReference type="EMBL" id="JSYZ01000054">
    <property type="protein sequence ID" value="KPA87063.1"/>
    <property type="molecule type" value="Genomic_DNA"/>
</dbReference>
<dbReference type="AlphaFoldDB" id="A0A0M9GBH4"/>
<sequence length="382" mass="39687">MASTLNGLVPDLYEALDVISRELTGFIPAVSRDSSVARAAIGQDVLVPITSAEAAADNIPGVTAPDTGDTAVDNVAVAITKSKHVPVRWNGEQTKGLQNAGTFSSIQADRFYQAMRTLVNEIEKDLWLEAYRNASRAFGTAGTTPFGTAADLSDFAGVLGILEQNGAPTNDLQLVLGHSAIGNMRGKQSGLFKVNEAGSSDMLRNGMTDRIMNMAIRHSHQVGRHVKGTGAAYVTNGANAVGATSIALATGSGTVLAGDIATFAADSDNKYVVGTGVAAPGTITLNKPGSQIVIPTGNALTLGSSYTANVAFARSAIVLATRAPAMPEGGDSADDVITITDPLTGLSFEIAVYRQFLQTAYHVRLAWGCRAIKDEHIGLLLG</sequence>
<gene>
    <name evidence="1" type="ORF">PF66_06408</name>
</gene>
<proteinExistence type="predicted"/>
<evidence type="ECO:0000313" key="2">
    <source>
        <dbReference type="Proteomes" id="UP000037931"/>
    </source>
</evidence>
<dbReference type="OrthoDB" id="3078155at2"/>
<dbReference type="STRING" id="50340.PF66_06408"/>
<keyword evidence="1" id="KW-0946">Virion</keyword>
<accession>A0A0M9GBH4</accession>
<dbReference type="PATRIC" id="fig|50340.43.peg.5089"/>
<organism evidence="1 2">
    <name type="scientific">Pseudomonas asplenii</name>
    <dbReference type="NCBI Taxonomy" id="53407"/>
    <lineage>
        <taxon>Bacteria</taxon>
        <taxon>Pseudomonadati</taxon>
        <taxon>Pseudomonadota</taxon>
        <taxon>Gammaproteobacteria</taxon>
        <taxon>Pseudomonadales</taxon>
        <taxon>Pseudomonadaceae</taxon>
        <taxon>Pseudomonas</taxon>
    </lineage>
</organism>
<reference evidence="1 2" key="1">
    <citation type="journal article" date="2015" name="PLoS ONE">
        <title>Rice-Infecting Pseudomonas Genomes Are Highly Accessorized and Harbor Multiple Putative Virulence Mechanisms to Cause Sheath Brown Rot.</title>
        <authorList>
            <person name="Quibod I.L."/>
            <person name="Grande G."/>
            <person name="Oreiro E.G."/>
            <person name="Borja F.N."/>
            <person name="Dossa G.S."/>
            <person name="Mauleon R."/>
            <person name="Cruz C.V."/>
            <person name="Oliva R."/>
        </authorList>
    </citation>
    <scope>NUCLEOTIDE SEQUENCE [LARGE SCALE GENOMIC DNA]</scope>
    <source>
        <strain evidence="1 2">IRRI 6609</strain>
    </source>
</reference>
<comment type="caution">
    <text evidence="1">The sequence shown here is derived from an EMBL/GenBank/DDBJ whole genome shotgun (WGS) entry which is preliminary data.</text>
</comment>
<keyword evidence="1" id="KW-0167">Capsid protein</keyword>
<name>A0A0M9GBH4_9PSED</name>
<protein>
    <submittedName>
        <fullName evidence="1">p22 coat protein 5</fullName>
    </submittedName>
</protein>
<evidence type="ECO:0000313" key="1">
    <source>
        <dbReference type="EMBL" id="KPA87063.1"/>
    </source>
</evidence>
<dbReference type="RefSeq" id="WP_054064864.1">
    <property type="nucleotide sequence ID" value="NZ_JSYZ01000054.1"/>
</dbReference>